<evidence type="ECO:0000313" key="2">
    <source>
        <dbReference type="Proteomes" id="UP000799424"/>
    </source>
</evidence>
<dbReference type="EMBL" id="MU006220">
    <property type="protein sequence ID" value="KAF2829621.1"/>
    <property type="molecule type" value="Genomic_DNA"/>
</dbReference>
<evidence type="ECO:0000313" key="1">
    <source>
        <dbReference type="EMBL" id="KAF2829621.1"/>
    </source>
</evidence>
<keyword evidence="2" id="KW-1185">Reference proteome</keyword>
<dbReference type="Proteomes" id="UP000799424">
    <property type="component" value="Unassembled WGS sequence"/>
</dbReference>
<sequence>MRLTPETPMLLTPLPRELRHIIYAYIMPAGPPPPQKAPPSTLAPATAKSCTSTSLEAAAHFANWLSELHHGSEHVRRLPLNEFNPVAPAPTHAELLLRCTKLDMLTLQDWPNRSTNFVCPTSAHKYANGLQAEIVPLQLENLGMYRGLRNLQPLECRARLDAAWLGIRYAAQVKNPVGGGVEVQCAEMDETWVESYELIDGEMAVKVVRRLDDVEE</sequence>
<gene>
    <name evidence="1" type="ORF">CC86DRAFT_379169</name>
</gene>
<name>A0A6A7A8J9_9PLEO</name>
<dbReference type="AlphaFoldDB" id="A0A6A7A8J9"/>
<protein>
    <submittedName>
        <fullName evidence="1">Uncharacterized protein</fullName>
    </submittedName>
</protein>
<accession>A0A6A7A8J9</accession>
<organism evidence="1 2">
    <name type="scientific">Ophiobolus disseminans</name>
    <dbReference type="NCBI Taxonomy" id="1469910"/>
    <lineage>
        <taxon>Eukaryota</taxon>
        <taxon>Fungi</taxon>
        <taxon>Dikarya</taxon>
        <taxon>Ascomycota</taxon>
        <taxon>Pezizomycotina</taxon>
        <taxon>Dothideomycetes</taxon>
        <taxon>Pleosporomycetidae</taxon>
        <taxon>Pleosporales</taxon>
        <taxon>Pleosporineae</taxon>
        <taxon>Phaeosphaeriaceae</taxon>
        <taxon>Ophiobolus</taxon>
    </lineage>
</organism>
<reference evidence="1" key="1">
    <citation type="journal article" date="2020" name="Stud. Mycol.">
        <title>101 Dothideomycetes genomes: a test case for predicting lifestyles and emergence of pathogens.</title>
        <authorList>
            <person name="Haridas S."/>
            <person name="Albert R."/>
            <person name="Binder M."/>
            <person name="Bloem J."/>
            <person name="Labutti K."/>
            <person name="Salamov A."/>
            <person name="Andreopoulos B."/>
            <person name="Baker S."/>
            <person name="Barry K."/>
            <person name="Bills G."/>
            <person name="Bluhm B."/>
            <person name="Cannon C."/>
            <person name="Castanera R."/>
            <person name="Culley D."/>
            <person name="Daum C."/>
            <person name="Ezra D."/>
            <person name="Gonzalez J."/>
            <person name="Henrissat B."/>
            <person name="Kuo A."/>
            <person name="Liang C."/>
            <person name="Lipzen A."/>
            <person name="Lutzoni F."/>
            <person name="Magnuson J."/>
            <person name="Mondo S."/>
            <person name="Nolan M."/>
            <person name="Ohm R."/>
            <person name="Pangilinan J."/>
            <person name="Park H.-J."/>
            <person name="Ramirez L."/>
            <person name="Alfaro M."/>
            <person name="Sun H."/>
            <person name="Tritt A."/>
            <person name="Yoshinaga Y."/>
            <person name="Zwiers L.-H."/>
            <person name="Turgeon B."/>
            <person name="Goodwin S."/>
            <person name="Spatafora J."/>
            <person name="Crous P."/>
            <person name="Grigoriev I."/>
        </authorList>
    </citation>
    <scope>NUCLEOTIDE SEQUENCE</scope>
    <source>
        <strain evidence="1">CBS 113818</strain>
    </source>
</reference>
<proteinExistence type="predicted"/>